<dbReference type="GO" id="GO:0008380">
    <property type="term" value="P:RNA splicing"/>
    <property type="evidence" value="ECO:0007669"/>
    <property type="project" value="InterPro"/>
</dbReference>
<dbReference type="GO" id="GO:0035145">
    <property type="term" value="C:exon-exon junction complex"/>
    <property type="evidence" value="ECO:0007669"/>
    <property type="project" value="InterPro"/>
</dbReference>
<dbReference type="SUPFAM" id="SSF89817">
    <property type="entry name" value="Mago nashi protein"/>
    <property type="match status" value="1"/>
</dbReference>
<feature type="transmembrane region" description="Helical" evidence="4">
    <location>
        <begin position="23"/>
        <end position="40"/>
    </location>
</feature>
<evidence type="ECO:0000313" key="6">
    <source>
        <dbReference type="Proteomes" id="UP001346149"/>
    </source>
</evidence>
<protein>
    <submittedName>
        <fullName evidence="5">Uncharacterized protein</fullName>
    </submittedName>
</protein>
<keyword evidence="4" id="KW-0472">Membrane</keyword>
<keyword evidence="6" id="KW-1185">Reference proteome</keyword>
<dbReference type="InterPro" id="IPR036605">
    <property type="entry name" value="Mago_nashi_sf"/>
</dbReference>
<dbReference type="Gene3D" id="3.30.1560.10">
    <property type="entry name" value="Mago nashi"/>
    <property type="match status" value="1"/>
</dbReference>
<dbReference type="AlphaFoldDB" id="A0AAN7LG46"/>
<dbReference type="EMBL" id="JAXQNO010000015">
    <property type="protein sequence ID" value="KAK4783659.1"/>
    <property type="molecule type" value="Genomic_DNA"/>
</dbReference>
<sequence length="130" mass="14442">MDTSKIGSLVDVQSSKDPEGIRIFYYLVQVRFLLPYVLLVDSHFLLPGSPQFCKLLLPCSALYAASILLVHQIILHSSVLGSVIISAKLPCMVMLILVKSNMVLSYIFRSGNQLNLGTKQCMISKHYIAL</sequence>
<comment type="similarity">
    <text evidence="2">Belongs to the mago nashi family.</text>
</comment>
<name>A0AAN7LG46_TRANT</name>
<comment type="caution">
    <text evidence="5">The sequence shown here is derived from an EMBL/GenBank/DDBJ whole genome shotgun (WGS) entry which is preliminary data.</text>
</comment>
<dbReference type="InterPro" id="IPR004023">
    <property type="entry name" value="Mago_nashi"/>
</dbReference>
<dbReference type="Proteomes" id="UP001346149">
    <property type="component" value="Unassembled WGS sequence"/>
</dbReference>
<evidence type="ECO:0000313" key="5">
    <source>
        <dbReference type="EMBL" id="KAK4783659.1"/>
    </source>
</evidence>
<keyword evidence="3" id="KW-0539">Nucleus</keyword>
<keyword evidence="4" id="KW-1133">Transmembrane helix</keyword>
<comment type="subcellular location">
    <subcellularLocation>
        <location evidence="1">Nucleus</location>
    </subcellularLocation>
</comment>
<evidence type="ECO:0000256" key="1">
    <source>
        <dbReference type="ARBA" id="ARBA00004123"/>
    </source>
</evidence>
<evidence type="ECO:0000256" key="2">
    <source>
        <dbReference type="ARBA" id="ARBA00009270"/>
    </source>
</evidence>
<keyword evidence="4" id="KW-0812">Transmembrane</keyword>
<feature type="transmembrane region" description="Helical" evidence="4">
    <location>
        <begin position="52"/>
        <end position="74"/>
    </location>
</feature>
<accession>A0AAN7LG46</accession>
<gene>
    <name evidence="5" type="ORF">SAY86_008033</name>
</gene>
<evidence type="ECO:0000256" key="4">
    <source>
        <dbReference type="SAM" id="Phobius"/>
    </source>
</evidence>
<proteinExistence type="inferred from homology"/>
<organism evidence="5 6">
    <name type="scientific">Trapa natans</name>
    <name type="common">Water chestnut</name>
    <dbReference type="NCBI Taxonomy" id="22666"/>
    <lineage>
        <taxon>Eukaryota</taxon>
        <taxon>Viridiplantae</taxon>
        <taxon>Streptophyta</taxon>
        <taxon>Embryophyta</taxon>
        <taxon>Tracheophyta</taxon>
        <taxon>Spermatophyta</taxon>
        <taxon>Magnoliopsida</taxon>
        <taxon>eudicotyledons</taxon>
        <taxon>Gunneridae</taxon>
        <taxon>Pentapetalae</taxon>
        <taxon>rosids</taxon>
        <taxon>malvids</taxon>
        <taxon>Myrtales</taxon>
        <taxon>Lythraceae</taxon>
        <taxon>Trapa</taxon>
    </lineage>
</organism>
<evidence type="ECO:0000256" key="3">
    <source>
        <dbReference type="ARBA" id="ARBA00023242"/>
    </source>
</evidence>
<feature type="transmembrane region" description="Helical" evidence="4">
    <location>
        <begin position="80"/>
        <end position="98"/>
    </location>
</feature>
<dbReference type="Pfam" id="PF02792">
    <property type="entry name" value="Mago_nashi"/>
    <property type="match status" value="1"/>
</dbReference>
<reference evidence="5 6" key="1">
    <citation type="journal article" date="2023" name="Hortic Res">
        <title>Pangenome of water caltrop reveals structural variations and asymmetric subgenome divergence after allopolyploidization.</title>
        <authorList>
            <person name="Zhang X."/>
            <person name="Chen Y."/>
            <person name="Wang L."/>
            <person name="Yuan Y."/>
            <person name="Fang M."/>
            <person name="Shi L."/>
            <person name="Lu R."/>
            <person name="Comes H.P."/>
            <person name="Ma Y."/>
            <person name="Chen Y."/>
            <person name="Huang G."/>
            <person name="Zhou Y."/>
            <person name="Zheng Z."/>
            <person name="Qiu Y."/>
        </authorList>
    </citation>
    <scope>NUCLEOTIDE SEQUENCE [LARGE SCALE GENOMIC DNA]</scope>
    <source>
        <strain evidence="5">F231</strain>
    </source>
</reference>